<feature type="transmembrane region" description="Helical" evidence="1">
    <location>
        <begin position="259"/>
        <end position="289"/>
    </location>
</feature>
<feature type="transmembrane region" description="Helical" evidence="1">
    <location>
        <begin position="101"/>
        <end position="121"/>
    </location>
</feature>
<gene>
    <name evidence="2" type="ORF">G3I44_09245</name>
</gene>
<sequence>MKQPRITPPRALGLVAVIVSNLLPIVGVVAWDWNLSSLLVLYWVEGIGTVLFAALKALFAERASEDSGRHHLPLQELCEKRGGVSPWSGGPPVYVRNVPHALGILLITGGISALIGGYIALRLSIDVSVVLSTSVAVGVLGLLIGRLTEFRFDYIDNEEYADISARMIAATPARQLILLLFLLPVADVGREAGPLLLFLIVTVKLLAETYSFYREHYRTEPGRFGKWIFGPRDTSEPPPEISVPDEPVSARLRTDTQSVLLSSVASIALGMANRIGYLALFLVVMGILVFGWKSVAVGIVILGSITAVRAAGHYLQYGTIEYQRRGDYLVAYDTLLDEPQWKTTVEALEDISVENPISDRLLGTGTLSLSGIDSASRRAVKLGPVSDLETAVETFALPVTEPNRPEANHTVLAIAFVLAACFAAVPTALFTLPDVETTNAIAVTIMLGPFFLLIVGVLVVSGLSRI</sequence>
<feature type="transmembrane region" description="Helical" evidence="1">
    <location>
        <begin position="441"/>
        <end position="463"/>
    </location>
</feature>
<feature type="transmembrane region" description="Helical" evidence="1">
    <location>
        <begin position="39"/>
        <end position="59"/>
    </location>
</feature>
<organism evidence="2 3">
    <name type="scientific">Halogeometricum borinquense</name>
    <dbReference type="NCBI Taxonomy" id="60847"/>
    <lineage>
        <taxon>Archaea</taxon>
        <taxon>Methanobacteriati</taxon>
        <taxon>Methanobacteriota</taxon>
        <taxon>Stenosarchaea group</taxon>
        <taxon>Halobacteria</taxon>
        <taxon>Halobacteriales</taxon>
        <taxon>Haloferacaceae</taxon>
        <taxon>Halogeometricum</taxon>
    </lineage>
</organism>
<dbReference type="RefSeq" id="WP_163486378.1">
    <property type="nucleotide sequence ID" value="NZ_CP048739.1"/>
</dbReference>
<evidence type="ECO:0000313" key="2">
    <source>
        <dbReference type="EMBL" id="QIB74450.1"/>
    </source>
</evidence>
<evidence type="ECO:0000256" key="1">
    <source>
        <dbReference type="SAM" id="Phobius"/>
    </source>
</evidence>
<dbReference type="Proteomes" id="UP000465846">
    <property type="component" value="Chromosome"/>
</dbReference>
<accession>A0A6C0UGU9</accession>
<dbReference type="InterPro" id="IPR045466">
    <property type="entry name" value="DUF6498"/>
</dbReference>
<proteinExistence type="predicted"/>
<feature type="transmembrane region" description="Helical" evidence="1">
    <location>
        <begin position="127"/>
        <end position="147"/>
    </location>
</feature>
<feature type="transmembrane region" description="Helical" evidence="1">
    <location>
        <begin position="295"/>
        <end position="315"/>
    </location>
</feature>
<dbReference type="EMBL" id="CP048739">
    <property type="protein sequence ID" value="QIB74450.1"/>
    <property type="molecule type" value="Genomic_DNA"/>
</dbReference>
<keyword evidence="1" id="KW-1133">Transmembrane helix</keyword>
<dbReference type="GeneID" id="44079584"/>
<keyword evidence="1" id="KW-0472">Membrane</keyword>
<protein>
    <submittedName>
        <fullName evidence="2">Uncharacterized protein</fullName>
    </submittedName>
</protein>
<reference evidence="2 3" key="1">
    <citation type="submission" date="2020-02" db="EMBL/GenBank/DDBJ databases">
        <title>Whole genome sequence of Halogeometricum borinquense strain wsp4.</title>
        <authorList>
            <person name="Verma D.K."/>
            <person name="Gopal K."/>
            <person name="Prasad E.S."/>
        </authorList>
    </citation>
    <scope>NUCLEOTIDE SEQUENCE [LARGE SCALE GENOMIC DNA]</scope>
    <source>
        <strain evidence="3">wsp4</strain>
    </source>
</reference>
<keyword evidence="1" id="KW-0812">Transmembrane</keyword>
<dbReference type="Pfam" id="PF20108">
    <property type="entry name" value="DUF6498"/>
    <property type="match status" value="1"/>
</dbReference>
<feature type="transmembrane region" description="Helical" evidence="1">
    <location>
        <begin position="12"/>
        <end position="33"/>
    </location>
</feature>
<feature type="transmembrane region" description="Helical" evidence="1">
    <location>
        <begin position="411"/>
        <end position="429"/>
    </location>
</feature>
<name>A0A6C0UGU9_9EURY</name>
<evidence type="ECO:0000313" key="3">
    <source>
        <dbReference type="Proteomes" id="UP000465846"/>
    </source>
</evidence>
<dbReference type="AlphaFoldDB" id="A0A6C0UGU9"/>